<name>A0A3M7QVT1_BRAPC</name>
<dbReference type="Proteomes" id="UP000276133">
    <property type="component" value="Unassembled WGS sequence"/>
</dbReference>
<keyword evidence="2" id="KW-1185">Reference proteome</keyword>
<sequence length="74" mass="8837">MSRSIHNECSNVACTRLLQEISRHCEFSTKYSKNYKIKFFFTEIQPACLDWLKLTYNLIKKNNLLNLNFALEIF</sequence>
<protein>
    <submittedName>
        <fullName evidence="1">Uncharacterized protein</fullName>
    </submittedName>
</protein>
<evidence type="ECO:0000313" key="2">
    <source>
        <dbReference type="Proteomes" id="UP000276133"/>
    </source>
</evidence>
<accession>A0A3M7QVT1</accession>
<gene>
    <name evidence="1" type="ORF">BpHYR1_039827</name>
</gene>
<dbReference type="EMBL" id="REGN01005008">
    <property type="protein sequence ID" value="RNA15221.1"/>
    <property type="molecule type" value="Genomic_DNA"/>
</dbReference>
<proteinExistence type="predicted"/>
<reference evidence="1 2" key="1">
    <citation type="journal article" date="2018" name="Sci. Rep.">
        <title>Genomic signatures of local adaptation to the degree of environmental predictability in rotifers.</title>
        <authorList>
            <person name="Franch-Gras L."/>
            <person name="Hahn C."/>
            <person name="Garcia-Roger E.M."/>
            <person name="Carmona M.J."/>
            <person name="Serra M."/>
            <person name="Gomez A."/>
        </authorList>
    </citation>
    <scope>NUCLEOTIDE SEQUENCE [LARGE SCALE GENOMIC DNA]</scope>
    <source>
        <strain evidence="1">HYR1</strain>
    </source>
</reference>
<evidence type="ECO:0000313" key="1">
    <source>
        <dbReference type="EMBL" id="RNA15221.1"/>
    </source>
</evidence>
<organism evidence="1 2">
    <name type="scientific">Brachionus plicatilis</name>
    <name type="common">Marine rotifer</name>
    <name type="synonym">Brachionus muelleri</name>
    <dbReference type="NCBI Taxonomy" id="10195"/>
    <lineage>
        <taxon>Eukaryota</taxon>
        <taxon>Metazoa</taxon>
        <taxon>Spiralia</taxon>
        <taxon>Gnathifera</taxon>
        <taxon>Rotifera</taxon>
        <taxon>Eurotatoria</taxon>
        <taxon>Monogononta</taxon>
        <taxon>Pseudotrocha</taxon>
        <taxon>Ploima</taxon>
        <taxon>Brachionidae</taxon>
        <taxon>Brachionus</taxon>
    </lineage>
</organism>
<dbReference type="AlphaFoldDB" id="A0A3M7QVT1"/>
<comment type="caution">
    <text evidence="1">The sequence shown here is derived from an EMBL/GenBank/DDBJ whole genome shotgun (WGS) entry which is preliminary data.</text>
</comment>